<dbReference type="EMBL" id="DROK01000147">
    <property type="protein sequence ID" value="HHI97200.1"/>
    <property type="molecule type" value="Genomic_DNA"/>
</dbReference>
<accession>A0A7V5U2J0</accession>
<dbReference type="AlphaFoldDB" id="A0A7V5U2J0"/>
<evidence type="ECO:0000313" key="1">
    <source>
        <dbReference type="EMBL" id="HHI97200.1"/>
    </source>
</evidence>
<dbReference type="Proteomes" id="UP000886101">
    <property type="component" value="Unassembled WGS sequence"/>
</dbReference>
<protein>
    <submittedName>
        <fullName evidence="1">Uncharacterized protein</fullName>
    </submittedName>
</protein>
<reference evidence="1" key="1">
    <citation type="journal article" date="2020" name="mSystems">
        <title>Genome- and Community-Level Interaction Insights into Carbon Utilization and Element Cycling Functions of Hydrothermarchaeota in Hydrothermal Sediment.</title>
        <authorList>
            <person name="Zhou Z."/>
            <person name="Liu Y."/>
            <person name="Xu W."/>
            <person name="Pan J."/>
            <person name="Luo Z.H."/>
            <person name="Li M."/>
        </authorList>
    </citation>
    <scope>NUCLEOTIDE SEQUENCE [LARGE SCALE GENOMIC DNA]</scope>
    <source>
        <strain evidence="1">HyVt-533</strain>
    </source>
</reference>
<gene>
    <name evidence="1" type="ORF">ENJ96_05045</name>
</gene>
<proteinExistence type="predicted"/>
<organism evidence="1">
    <name type="scientific">Thermodesulfatator atlanticus</name>
    <dbReference type="NCBI Taxonomy" id="501497"/>
    <lineage>
        <taxon>Bacteria</taxon>
        <taxon>Pseudomonadati</taxon>
        <taxon>Thermodesulfobacteriota</taxon>
        <taxon>Thermodesulfobacteria</taxon>
        <taxon>Thermodesulfobacteriales</taxon>
        <taxon>Thermodesulfatatoraceae</taxon>
        <taxon>Thermodesulfatator</taxon>
    </lineage>
</organism>
<name>A0A7V5U2J0_9BACT</name>
<comment type="caution">
    <text evidence="1">The sequence shown here is derived from an EMBL/GenBank/DDBJ whole genome shotgun (WGS) entry which is preliminary data.</text>
</comment>
<sequence>MSGKELIFQLVTLNDSCRKALEEEDFARLKALMQLKKELLALLKKFPFSEEDLPAIERALRQEEELAMLTLSKKRSLTQRLASNLH</sequence>